<evidence type="ECO:0000256" key="3">
    <source>
        <dbReference type="ARBA" id="ARBA00022679"/>
    </source>
</evidence>
<comment type="similarity">
    <text evidence="1">Belongs to the methyltransferase superfamily.</text>
</comment>
<name>A0A3D8QZC8_9HELO</name>
<dbReference type="PANTHER" id="PTHR12176">
    <property type="entry name" value="SAM-DEPENDENT METHYLTRANSFERASE SUPERFAMILY PROTEIN"/>
    <property type="match status" value="1"/>
</dbReference>
<evidence type="ECO:0000256" key="2">
    <source>
        <dbReference type="ARBA" id="ARBA00022603"/>
    </source>
</evidence>
<comment type="caution">
    <text evidence="5">The sequence shown here is derived from an EMBL/GenBank/DDBJ whole genome shotgun (WGS) entry which is preliminary data.</text>
</comment>
<dbReference type="EMBL" id="PDLN01000014">
    <property type="protein sequence ID" value="RDW66924.1"/>
    <property type="molecule type" value="Genomic_DNA"/>
</dbReference>
<proteinExistence type="inferred from homology"/>
<dbReference type="CDD" id="cd02440">
    <property type="entry name" value="AdoMet_MTases"/>
    <property type="match status" value="1"/>
</dbReference>
<dbReference type="GO" id="GO:0032259">
    <property type="term" value="P:methylation"/>
    <property type="evidence" value="ECO:0007669"/>
    <property type="project" value="UniProtKB-KW"/>
</dbReference>
<evidence type="ECO:0000256" key="1">
    <source>
        <dbReference type="ARBA" id="ARBA00008361"/>
    </source>
</evidence>
<dbReference type="GO" id="GO:0008757">
    <property type="term" value="F:S-adenosylmethionine-dependent methyltransferase activity"/>
    <property type="evidence" value="ECO:0007669"/>
    <property type="project" value="InterPro"/>
</dbReference>
<reference evidence="5 6" key="1">
    <citation type="journal article" date="2018" name="IMA Fungus">
        <title>IMA Genome-F 9: Draft genome sequence of Annulohypoxylon stygium, Aspergillus mulundensis, Berkeleyomyces basicola (syn. Thielaviopsis basicola), Ceratocystis smalleyi, two Cercospora beticola strains, Coleophoma cylindrospora, Fusarium fracticaudum, Phialophora cf. hyalina, and Morchella septimelata.</title>
        <authorList>
            <person name="Wingfield B.D."/>
            <person name="Bills G.F."/>
            <person name="Dong Y."/>
            <person name="Huang W."/>
            <person name="Nel W.J."/>
            <person name="Swalarsk-Parry B.S."/>
            <person name="Vaghefi N."/>
            <person name="Wilken P.M."/>
            <person name="An Z."/>
            <person name="de Beer Z.W."/>
            <person name="De Vos L."/>
            <person name="Chen L."/>
            <person name="Duong T.A."/>
            <person name="Gao Y."/>
            <person name="Hammerbacher A."/>
            <person name="Kikkert J.R."/>
            <person name="Li Y."/>
            <person name="Li H."/>
            <person name="Li K."/>
            <person name="Li Q."/>
            <person name="Liu X."/>
            <person name="Ma X."/>
            <person name="Naidoo K."/>
            <person name="Pethybridge S.J."/>
            <person name="Sun J."/>
            <person name="Steenkamp E.T."/>
            <person name="van der Nest M.A."/>
            <person name="van Wyk S."/>
            <person name="Wingfield M.J."/>
            <person name="Xiong C."/>
            <person name="Yue Q."/>
            <person name="Zhang X."/>
        </authorList>
    </citation>
    <scope>NUCLEOTIDE SEQUENCE [LARGE SCALE GENOMIC DNA]</scope>
    <source>
        <strain evidence="5 6">BP5796</strain>
    </source>
</reference>
<dbReference type="Gene3D" id="3.40.50.150">
    <property type="entry name" value="Vaccinia Virus protein VP39"/>
    <property type="match status" value="1"/>
</dbReference>
<accession>A0A3D8QZC8</accession>
<dbReference type="PANTHER" id="PTHR12176:SF80">
    <property type="entry name" value="EEF1A LYSINE METHYLTRANSFERASE 4"/>
    <property type="match status" value="1"/>
</dbReference>
<organism evidence="5 6">
    <name type="scientific">Coleophoma crateriformis</name>
    <dbReference type="NCBI Taxonomy" id="565419"/>
    <lineage>
        <taxon>Eukaryota</taxon>
        <taxon>Fungi</taxon>
        <taxon>Dikarya</taxon>
        <taxon>Ascomycota</taxon>
        <taxon>Pezizomycotina</taxon>
        <taxon>Leotiomycetes</taxon>
        <taxon>Helotiales</taxon>
        <taxon>Dermateaceae</taxon>
        <taxon>Coleophoma</taxon>
    </lineage>
</organism>
<dbReference type="InterPro" id="IPR051419">
    <property type="entry name" value="Lys/N-term_MeTrsfase_sf"/>
</dbReference>
<protein>
    <recommendedName>
        <fullName evidence="4">Methyltransferase type 11 domain-containing protein</fullName>
    </recommendedName>
</protein>
<dbReference type="AlphaFoldDB" id="A0A3D8QZC8"/>
<sequence length="220" mass="25610">MAMSERELKELADPKYWDERYIKEREKNGEDSEATLESFEWFRDFQKLRPFFETNLPSPQSECHILHLGCGNSTLTADLHALGYTNQTSVDFSHVVIDAMKIKYSDLDTRWKFMDVRDLQLPDASVDVAIDKGTLDAMIHGSLWDPPEDVRENVGKYVQEVGRVLKPGGVWLYITYRQPHFMKIHLEQEALWNLEVRVLEDPDGAGGFEYFSFVMQKRID</sequence>
<dbReference type="InterPro" id="IPR013216">
    <property type="entry name" value="Methyltransf_11"/>
</dbReference>
<keyword evidence="2" id="KW-0489">Methyltransferase</keyword>
<dbReference type="OrthoDB" id="411785at2759"/>
<feature type="domain" description="Methyltransferase type 11" evidence="4">
    <location>
        <begin position="66"/>
        <end position="170"/>
    </location>
</feature>
<evidence type="ECO:0000259" key="4">
    <source>
        <dbReference type="Pfam" id="PF08241"/>
    </source>
</evidence>
<dbReference type="InterPro" id="IPR029063">
    <property type="entry name" value="SAM-dependent_MTases_sf"/>
</dbReference>
<dbReference type="SUPFAM" id="SSF53335">
    <property type="entry name" value="S-adenosyl-L-methionine-dependent methyltransferases"/>
    <property type="match status" value="1"/>
</dbReference>
<dbReference type="Pfam" id="PF08241">
    <property type="entry name" value="Methyltransf_11"/>
    <property type="match status" value="1"/>
</dbReference>
<dbReference type="Proteomes" id="UP000256328">
    <property type="component" value="Unassembled WGS sequence"/>
</dbReference>
<keyword evidence="3" id="KW-0808">Transferase</keyword>
<gene>
    <name evidence="5" type="ORF">BP5796_09673</name>
</gene>
<keyword evidence="6" id="KW-1185">Reference proteome</keyword>
<evidence type="ECO:0000313" key="6">
    <source>
        <dbReference type="Proteomes" id="UP000256328"/>
    </source>
</evidence>
<evidence type="ECO:0000313" key="5">
    <source>
        <dbReference type="EMBL" id="RDW66924.1"/>
    </source>
</evidence>